<keyword evidence="1" id="KW-0812">Transmembrane</keyword>
<proteinExistence type="predicted"/>
<accession>A0A2P2NHR5</accession>
<reference evidence="2" key="1">
    <citation type="submission" date="2018-02" db="EMBL/GenBank/DDBJ databases">
        <title>Rhizophora mucronata_Transcriptome.</title>
        <authorList>
            <person name="Meera S.P."/>
            <person name="Sreeshan A."/>
            <person name="Augustine A."/>
        </authorList>
    </citation>
    <scope>NUCLEOTIDE SEQUENCE</scope>
    <source>
        <tissue evidence="2">Leaf</tissue>
    </source>
</reference>
<evidence type="ECO:0000256" key="1">
    <source>
        <dbReference type="SAM" id="Phobius"/>
    </source>
</evidence>
<dbReference type="AlphaFoldDB" id="A0A2P2NHR5"/>
<protein>
    <submittedName>
        <fullName evidence="2">Uncharacterized protein</fullName>
    </submittedName>
</protein>
<name>A0A2P2NHR5_RHIMU</name>
<organism evidence="2">
    <name type="scientific">Rhizophora mucronata</name>
    <name type="common">Asiatic mangrove</name>
    <dbReference type="NCBI Taxonomy" id="61149"/>
    <lineage>
        <taxon>Eukaryota</taxon>
        <taxon>Viridiplantae</taxon>
        <taxon>Streptophyta</taxon>
        <taxon>Embryophyta</taxon>
        <taxon>Tracheophyta</taxon>
        <taxon>Spermatophyta</taxon>
        <taxon>Magnoliopsida</taxon>
        <taxon>eudicotyledons</taxon>
        <taxon>Gunneridae</taxon>
        <taxon>Pentapetalae</taxon>
        <taxon>rosids</taxon>
        <taxon>fabids</taxon>
        <taxon>Malpighiales</taxon>
        <taxon>Rhizophoraceae</taxon>
        <taxon>Rhizophora</taxon>
    </lineage>
</organism>
<sequence length="33" mass="3763">MILLSNASLDRIVITGRMFMGLQCLMIFVWSVC</sequence>
<evidence type="ECO:0000313" key="2">
    <source>
        <dbReference type="EMBL" id="MBX42038.1"/>
    </source>
</evidence>
<dbReference type="EMBL" id="GGEC01061554">
    <property type="protein sequence ID" value="MBX42038.1"/>
    <property type="molecule type" value="Transcribed_RNA"/>
</dbReference>
<keyword evidence="1" id="KW-0472">Membrane</keyword>
<keyword evidence="1" id="KW-1133">Transmembrane helix</keyword>
<feature type="transmembrane region" description="Helical" evidence="1">
    <location>
        <begin position="12"/>
        <end position="32"/>
    </location>
</feature>